<evidence type="ECO:0000313" key="2">
    <source>
        <dbReference type="EMBL" id="OQR95598.1"/>
    </source>
</evidence>
<feature type="transmembrane region" description="Helical" evidence="1">
    <location>
        <begin position="165"/>
        <end position="187"/>
    </location>
</feature>
<dbReference type="AlphaFoldDB" id="A0A1V9ZC83"/>
<feature type="transmembrane region" description="Helical" evidence="1">
    <location>
        <begin position="208"/>
        <end position="230"/>
    </location>
</feature>
<keyword evidence="3" id="KW-1185">Reference proteome</keyword>
<sequence length="360" mass="41111">MPYALFYCRDHKELSMKLGAGLIKPTEFKGAELSVFINSAIMYNAIWIESPEPNQYIAFNSTSRVATSMWWHIVKFMYRVLLSFYLGSCLWHQYFCYYSNLKGNLEQFGLPNAPPGTKFIIIVGDPTSVILANGYISIAFVLDFWVSVDFVATAFFRLVQIEALLPFLIACLYLSRTIWFAYGTLLVTSRLLKRVGKESNLHAVDPTLTAFAVILAVGPFTYLQTNVSFMVEIYNFLFAYLSKDSDKVEISVAAVVYTILIGGLPLLVGLRPSWKHSKRVPIQPFVQKTIKQSFYADNDMKTRWAMHLSLFSWKKTKLVMNGGDLRDYLAHHPKHQKVLANEAQIVMFSIVINMQCMVYD</sequence>
<evidence type="ECO:0000313" key="3">
    <source>
        <dbReference type="Proteomes" id="UP000243217"/>
    </source>
</evidence>
<keyword evidence="1" id="KW-0472">Membrane</keyword>
<gene>
    <name evidence="2" type="ORF">THRCLA_22108</name>
</gene>
<evidence type="ECO:0000256" key="1">
    <source>
        <dbReference type="SAM" id="Phobius"/>
    </source>
</evidence>
<reference evidence="2 3" key="1">
    <citation type="journal article" date="2014" name="Genome Biol. Evol.">
        <title>The secreted proteins of Achlya hypogyna and Thraustotheca clavata identify the ancestral oomycete secretome and reveal gene acquisitions by horizontal gene transfer.</title>
        <authorList>
            <person name="Misner I."/>
            <person name="Blouin N."/>
            <person name="Leonard G."/>
            <person name="Richards T.A."/>
            <person name="Lane C.E."/>
        </authorList>
    </citation>
    <scope>NUCLEOTIDE SEQUENCE [LARGE SCALE GENOMIC DNA]</scope>
    <source>
        <strain evidence="2 3">ATCC 34112</strain>
    </source>
</reference>
<organism evidence="2 3">
    <name type="scientific">Thraustotheca clavata</name>
    <dbReference type="NCBI Taxonomy" id="74557"/>
    <lineage>
        <taxon>Eukaryota</taxon>
        <taxon>Sar</taxon>
        <taxon>Stramenopiles</taxon>
        <taxon>Oomycota</taxon>
        <taxon>Saprolegniomycetes</taxon>
        <taxon>Saprolegniales</taxon>
        <taxon>Achlyaceae</taxon>
        <taxon>Thraustotheca</taxon>
    </lineage>
</organism>
<feature type="transmembrane region" description="Helical" evidence="1">
    <location>
        <begin position="250"/>
        <end position="270"/>
    </location>
</feature>
<accession>A0A1V9ZC83</accession>
<name>A0A1V9ZC83_9STRA</name>
<evidence type="ECO:0008006" key="4">
    <source>
        <dbReference type="Google" id="ProtNLM"/>
    </source>
</evidence>
<keyword evidence="1" id="KW-0812">Transmembrane</keyword>
<feature type="transmembrane region" description="Helical" evidence="1">
    <location>
        <begin position="119"/>
        <end position="145"/>
    </location>
</feature>
<proteinExistence type="predicted"/>
<protein>
    <recommendedName>
        <fullName evidence="4">Transmembrane protein</fullName>
    </recommendedName>
</protein>
<dbReference type="EMBL" id="JNBS01002077">
    <property type="protein sequence ID" value="OQR95598.1"/>
    <property type="molecule type" value="Genomic_DNA"/>
</dbReference>
<dbReference type="Proteomes" id="UP000243217">
    <property type="component" value="Unassembled WGS sequence"/>
</dbReference>
<comment type="caution">
    <text evidence="2">The sequence shown here is derived from an EMBL/GenBank/DDBJ whole genome shotgun (WGS) entry which is preliminary data.</text>
</comment>
<keyword evidence="1" id="KW-1133">Transmembrane helix</keyword>